<dbReference type="PROSITE" id="PS50850">
    <property type="entry name" value="MFS"/>
    <property type="match status" value="1"/>
</dbReference>
<dbReference type="InterPro" id="IPR005828">
    <property type="entry name" value="MFS_sugar_transport-like"/>
</dbReference>
<evidence type="ECO:0000256" key="6">
    <source>
        <dbReference type="ARBA" id="ARBA00023180"/>
    </source>
</evidence>
<dbReference type="PROSITE" id="PS00216">
    <property type="entry name" value="SUGAR_TRANSPORT_1"/>
    <property type="match status" value="1"/>
</dbReference>
<dbReference type="InterPro" id="IPR036259">
    <property type="entry name" value="MFS_trans_sf"/>
</dbReference>
<keyword evidence="5 8" id="KW-0472">Membrane</keyword>
<name>A0AAN7ZEJ3_9COLE</name>
<feature type="transmembrane region" description="Helical" evidence="8">
    <location>
        <begin position="139"/>
        <end position="160"/>
    </location>
</feature>
<feature type="transmembrane region" description="Helical" evidence="8">
    <location>
        <begin position="386"/>
        <end position="410"/>
    </location>
</feature>
<dbReference type="GO" id="GO:0005886">
    <property type="term" value="C:plasma membrane"/>
    <property type="evidence" value="ECO:0007669"/>
    <property type="project" value="UniProtKB-SubCell"/>
</dbReference>
<comment type="similarity">
    <text evidence="7">Belongs to the major facilitator superfamily. Sugar transporter (TC 2.A.1.1) family. Trehalose transporter subfamily.</text>
</comment>
<feature type="transmembrane region" description="Helical" evidence="8">
    <location>
        <begin position="321"/>
        <end position="347"/>
    </location>
</feature>
<comment type="caution">
    <text evidence="10">The sequence shown here is derived from an EMBL/GenBank/DDBJ whole genome shotgun (WGS) entry which is preliminary data.</text>
</comment>
<dbReference type="InterPro" id="IPR020846">
    <property type="entry name" value="MFS_dom"/>
</dbReference>
<evidence type="ECO:0000256" key="5">
    <source>
        <dbReference type="ARBA" id="ARBA00023136"/>
    </source>
</evidence>
<evidence type="ECO:0000313" key="10">
    <source>
        <dbReference type="EMBL" id="KAK5640547.1"/>
    </source>
</evidence>
<keyword evidence="11" id="KW-1185">Reference proteome</keyword>
<feature type="transmembrane region" description="Helical" evidence="8">
    <location>
        <begin position="262"/>
        <end position="280"/>
    </location>
</feature>
<dbReference type="FunFam" id="1.20.1250.20:FF:000055">
    <property type="entry name" value="Facilitated trehalose transporter Tret1-2 homolog"/>
    <property type="match status" value="1"/>
</dbReference>
<gene>
    <name evidence="10" type="ORF">RI129_011358</name>
</gene>
<evidence type="ECO:0000256" key="7">
    <source>
        <dbReference type="ARBA" id="ARBA00024348"/>
    </source>
</evidence>
<feature type="transmembrane region" description="Helical" evidence="8">
    <location>
        <begin position="114"/>
        <end position="133"/>
    </location>
</feature>
<dbReference type="PANTHER" id="PTHR48021:SF46">
    <property type="entry name" value="MAJOR FACILITATOR SUPERFAMILY (MFS) PROFILE DOMAIN-CONTAINING PROTEIN"/>
    <property type="match status" value="1"/>
</dbReference>
<accession>A0AAN7ZEJ3</accession>
<keyword evidence="3 8" id="KW-0812">Transmembrane</keyword>
<feature type="domain" description="Major facilitator superfamily (MFS) profile" evidence="9">
    <location>
        <begin position="1"/>
        <end position="414"/>
    </location>
</feature>
<keyword evidence="4 8" id="KW-1133">Transmembrane helix</keyword>
<keyword evidence="6" id="KW-0325">Glycoprotein</keyword>
<dbReference type="Gene3D" id="1.20.1250.20">
    <property type="entry name" value="MFS general substrate transporter like domains"/>
    <property type="match status" value="1"/>
</dbReference>
<evidence type="ECO:0000256" key="8">
    <source>
        <dbReference type="SAM" id="Phobius"/>
    </source>
</evidence>
<feature type="transmembrane region" description="Helical" evidence="8">
    <location>
        <begin position="287"/>
        <end position="309"/>
    </location>
</feature>
<dbReference type="GO" id="GO:0022857">
    <property type="term" value="F:transmembrane transporter activity"/>
    <property type="evidence" value="ECO:0007669"/>
    <property type="project" value="InterPro"/>
</dbReference>
<dbReference type="SUPFAM" id="SSF103473">
    <property type="entry name" value="MFS general substrate transporter"/>
    <property type="match status" value="1"/>
</dbReference>
<reference evidence="10 11" key="1">
    <citation type="journal article" date="2024" name="Insects">
        <title>An Improved Chromosome-Level Genome Assembly of the Firefly Pyrocoelia pectoralis.</title>
        <authorList>
            <person name="Fu X."/>
            <person name="Meyer-Rochow V.B."/>
            <person name="Ballantyne L."/>
            <person name="Zhu X."/>
        </authorList>
    </citation>
    <scope>NUCLEOTIDE SEQUENCE [LARGE SCALE GENOMIC DNA]</scope>
    <source>
        <strain evidence="10">XCY_ONT2</strain>
    </source>
</reference>
<dbReference type="AlphaFoldDB" id="A0AAN7ZEJ3"/>
<dbReference type="PANTHER" id="PTHR48021">
    <property type="match status" value="1"/>
</dbReference>
<dbReference type="EMBL" id="JAVRBK010000008">
    <property type="protein sequence ID" value="KAK5640547.1"/>
    <property type="molecule type" value="Genomic_DNA"/>
</dbReference>
<evidence type="ECO:0000256" key="3">
    <source>
        <dbReference type="ARBA" id="ARBA00022692"/>
    </source>
</evidence>
<keyword evidence="2" id="KW-1003">Cell membrane</keyword>
<evidence type="ECO:0000256" key="2">
    <source>
        <dbReference type="ARBA" id="ARBA00022475"/>
    </source>
</evidence>
<dbReference type="InterPro" id="IPR050549">
    <property type="entry name" value="MFS_Trehalose_Transporter"/>
</dbReference>
<evidence type="ECO:0000256" key="4">
    <source>
        <dbReference type="ARBA" id="ARBA00022989"/>
    </source>
</evidence>
<sequence>MHYGWSSPSLPILQDPSSTLPVTNDEGSWLAVMPLIGASMGSLIGSVILDRIGRKKAVLLTGIPFFSSWLMVAFARTVPVLLFARFLAGIGDGLAFCAIPMYLNEIADPEIRGFIGSSCAITLILGMLLINIIGSYTSIRSAALVSSIVPALLMMTFAWMPESPYYFIMQGDEENARTSLKTLKGTDEVNDELARLSVAIKTQNTDTGKFLDLFTVKSNRKAGLIVMGARTIQQCNGMLAIGFYAHTIFQSAGSTFSSSTASIIYFTVQLVLSFISSMIVDRTGRRPLLIISIIGAGIALFIEGFYFYLKIDCPSLNVSNYSYIPIVTLIAFVIFFSMGLQTVPMLLLGELFSTNVKAFALSVSDIHFNIGATLVSKFFQAMKDSYGIHIPFFAFAVSCAVGLIFVIFCVPETKGKTLEKIQEELQGKTTKDDSRQVETLKKIVDSIG</sequence>
<evidence type="ECO:0000256" key="1">
    <source>
        <dbReference type="ARBA" id="ARBA00004651"/>
    </source>
</evidence>
<dbReference type="InterPro" id="IPR003663">
    <property type="entry name" value="Sugar/inositol_transpt"/>
</dbReference>
<dbReference type="PROSITE" id="PS00217">
    <property type="entry name" value="SUGAR_TRANSPORT_2"/>
    <property type="match status" value="1"/>
</dbReference>
<dbReference type="Pfam" id="PF00083">
    <property type="entry name" value="Sugar_tr"/>
    <property type="match status" value="1"/>
</dbReference>
<evidence type="ECO:0000259" key="9">
    <source>
        <dbReference type="PROSITE" id="PS50850"/>
    </source>
</evidence>
<dbReference type="Proteomes" id="UP001329430">
    <property type="component" value="Chromosome 8"/>
</dbReference>
<dbReference type="InterPro" id="IPR005829">
    <property type="entry name" value="Sugar_transporter_CS"/>
</dbReference>
<feature type="transmembrane region" description="Helical" evidence="8">
    <location>
        <begin position="82"/>
        <end position="102"/>
    </location>
</feature>
<feature type="transmembrane region" description="Helical" evidence="8">
    <location>
        <begin position="29"/>
        <end position="50"/>
    </location>
</feature>
<protein>
    <recommendedName>
        <fullName evidence="9">Major facilitator superfamily (MFS) profile domain-containing protein</fullName>
    </recommendedName>
</protein>
<organism evidence="10 11">
    <name type="scientific">Pyrocoelia pectoralis</name>
    <dbReference type="NCBI Taxonomy" id="417401"/>
    <lineage>
        <taxon>Eukaryota</taxon>
        <taxon>Metazoa</taxon>
        <taxon>Ecdysozoa</taxon>
        <taxon>Arthropoda</taxon>
        <taxon>Hexapoda</taxon>
        <taxon>Insecta</taxon>
        <taxon>Pterygota</taxon>
        <taxon>Neoptera</taxon>
        <taxon>Endopterygota</taxon>
        <taxon>Coleoptera</taxon>
        <taxon>Polyphaga</taxon>
        <taxon>Elateriformia</taxon>
        <taxon>Elateroidea</taxon>
        <taxon>Lampyridae</taxon>
        <taxon>Lampyrinae</taxon>
        <taxon>Pyrocoelia</taxon>
    </lineage>
</organism>
<dbReference type="PRINTS" id="PR00171">
    <property type="entry name" value="SUGRTRNSPORT"/>
</dbReference>
<evidence type="ECO:0000313" key="11">
    <source>
        <dbReference type="Proteomes" id="UP001329430"/>
    </source>
</evidence>
<proteinExistence type="inferred from homology"/>
<comment type="subcellular location">
    <subcellularLocation>
        <location evidence="1">Cell membrane</location>
        <topology evidence="1">Multi-pass membrane protein</topology>
    </subcellularLocation>
</comment>